<dbReference type="EMBL" id="CP002991">
    <property type="protein sequence ID" value="AEM78235.1"/>
    <property type="molecule type" value="Genomic_DNA"/>
</dbReference>
<gene>
    <name evidence="1" type="ORF">Thewi_0793</name>
</gene>
<protein>
    <submittedName>
        <fullName evidence="1">Uncharacterized protein</fullName>
    </submittedName>
</protein>
<evidence type="ECO:0000313" key="2">
    <source>
        <dbReference type="Proteomes" id="UP000008276"/>
    </source>
</evidence>
<dbReference type="Proteomes" id="UP000008276">
    <property type="component" value="Chromosome"/>
</dbReference>
<keyword evidence="2" id="KW-1185">Reference proteome</keyword>
<dbReference type="AlphaFoldDB" id="G2MV56"/>
<dbReference type="HOGENOM" id="CLU_1209340_0_0_9"/>
<reference evidence="1 2" key="1">
    <citation type="submission" date="2011-08" db="EMBL/GenBank/DDBJ databases">
        <title>Complete sequence of Thermoanaerobacter wiegelii Rt8.B1.</title>
        <authorList>
            <consortium name="US DOE Joint Genome Institute"/>
            <person name="Lucas S."/>
            <person name="Han J."/>
            <person name="Lapidus A."/>
            <person name="Cheng J.-F."/>
            <person name="Goodwin L."/>
            <person name="Pitluck S."/>
            <person name="Peters L."/>
            <person name="Mikhailova N."/>
            <person name="Zeytun A."/>
            <person name="Daligault H."/>
            <person name="Detter J.C."/>
            <person name="Han C."/>
            <person name="Tapia R."/>
            <person name="Land M."/>
            <person name="Hauser L."/>
            <person name="Kyrpides N."/>
            <person name="Ivanova N."/>
            <person name="Pagani I."/>
            <person name="Hemme C."/>
            <person name="Woyke T."/>
        </authorList>
    </citation>
    <scope>NUCLEOTIDE SEQUENCE [LARGE SCALE GENOMIC DNA]</scope>
    <source>
        <strain evidence="1 2">Rt8.B1</strain>
    </source>
</reference>
<evidence type="ECO:0000313" key="1">
    <source>
        <dbReference type="EMBL" id="AEM78235.1"/>
    </source>
</evidence>
<proteinExistence type="predicted"/>
<accession>G2MV56</accession>
<organism evidence="1 2">
    <name type="scientific">Thermoanaerobacter wiegelii Rt8.B1</name>
    <dbReference type="NCBI Taxonomy" id="697303"/>
    <lineage>
        <taxon>Bacteria</taxon>
        <taxon>Bacillati</taxon>
        <taxon>Bacillota</taxon>
        <taxon>Clostridia</taxon>
        <taxon>Thermoanaerobacterales</taxon>
        <taxon>Thermoanaerobacteraceae</taxon>
        <taxon>Thermoanaerobacter</taxon>
    </lineage>
</organism>
<dbReference type="RefSeq" id="WP_014062527.1">
    <property type="nucleotide sequence ID" value="NC_015958.1"/>
</dbReference>
<dbReference type="eggNOG" id="ENOG5033XPK">
    <property type="taxonomic scope" value="Bacteria"/>
</dbReference>
<sequence>MGYKIQRRKINYQAGHIIKKLGDFLLKNKEFFDLFIKIIIDEKKSLMETNVKILVDRFVIAKVIKEEEADIFLKLYFDFQHYEEKGNLLEYIAQKLGPFGLEGRNCDYSCRSNFIYDEKQIGNADFDLIFFNRESAEYYKDCIYIKEDEGEFIECKTDVRTFISEELSHTSQKKLNFIKSVYQSLKANPKCLFFIATFRKNVAIYEDILKKNNYEFISIISGKELLNKV</sequence>
<dbReference type="KEGG" id="twi:Thewi_0793"/>
<dbReference type="STRING" id="697303.Thewi_0793"/>
<name>G2MV56_9THEO</name>